<dbReference type="FunFam" id="1.20.1250.20:FF:000082">
    <property type="entry name" value="MFS multidrug transporter, putative"/>
    <property type="match status" value="1"/>
</dbReference>
<feature type="transmembrane region" description="Helical" evidence="6">
    <location>
        <begin position="66"/>
        <end position="86"/>
    </location>
</feature>
<keyword evidence="5 6" id="KW-0472">Membrane</keyword>
<organism evidence="8 9">
    <name type="scientific">Talaromyces pinophilus</name>
    <name type="common">Penicillium pinophilum</name>
    <dbReference type="NCBI Taxonomy" id="128442"/>
    <lineage>
        <taxon>Eukaryota</taxon>
        <taxon>Fungi</taxon>
        <taxon>Dikarya</taxon>
        <taxon>Ascomycota</taxon>
        <taxon>Pezizomycotina</taxon>
        <taxon>Eurotiomycetes</taxon>
        <taxon>Eurotiomycetidae</taxon>
        <taxon>Eurotiales</taxon>
        <taxon>Trichocomaceae</taxon>
        <taxon>Talaromyces</taxon>
        <taxon>Talaromyces sect. Talaromyces</taxon>
    </lineage>
</organism>
<comment type="subcellular location">
    <subcellularLocation>
        <location evidence="1">Cell membrane</location>
        <topology evidence="1">Multi-pass membrane protein</topology>
    </subcellularLocation>
</comment>
<evidence type="ECO:0000313" key="9">
    <source>
        <dbReference type="Proteomes" id="UP000053095"/>
    </source>
</evidence>
<evidence type="ECO:0000259" key="7">
    <source>
        <dbReference type="PROSITE" id="PS50850"/>
    </source>
</evidence>
<evidence type="ECO:0000256" key="5">
    <source>
        <dbReference type="ARBA" id="ARBA00023136"/>
    </source>
</evidence>
<feature type="transmembrane region" description="Helical" evidence="6">
    <location>
        <begin position="316"/>
        <end position="343"/>
    </location>
</feature>
<evidence type="ECO:0000256" key="1">
    <source>
        <dbReference type="ARBA" id="ARBA00004651"/>
    </source>
</evidence>
<comment type="caution">
    <text evidence="8">The sequence shown here is derived from an EMBL/GenBank/DDBJ whole genome shotgun (WGS) entry which is preliminary data.</text>
</comment>
<feature type="transmembrane region" description="Helical" evidence="6">
    <location>
        <begin position="465"/>
        <end position="483"/>
    </location>
</feature>
<evidence type="ECO:0000313" key="8">
    <source>
        <dbReference type="EMBL" id="GAM41439.1"/>
    </source>
</evidence>
<feature type="transmembrane region" description="Helical" evidence="6">
    <location>
        <begin position="133"/>
        <end position="154"/>
    </location>
</feature>
<comment type="similarity">
    <text evidence="2">Belongs to the major facilitator superfamily.</text>
</comment>
<dbReference type="FunFam" id="1.20.1720.10:FF:000061">
    <property type="entry name" value="Uncharacterized protein"/>
    <property type="match status" value="1"/>
</dbReference>
<keyword evidence="9" id="KW-1185">Reference proteome</keyword>
<dbReference type="PROSITE" id="PS50850">
    <property type="entry name" value="MFS"/>
    <property type="match status" value="1"/>
</dbReference>
<dbReference type="SUPFAM" id="SSF103473">
    <property type="entry name" value="MFS general substrate transporter"/>
    <property type="match status" value="1"/>
</dbReference>
<keyword evidence="4 6" id="KW-1133">Transmembrane helix</keyword>
<accession>A0A6V8HHY6</accession>
<dbReference type="InterPro" id="IPR020846">
    <property type="entry name" value="MFS_dom"/>
</dbReference>
<dbReference type="InterPro" id="IPR005829">
    <property type="entry name" value="Sugar_transporter_CS"/>
</dbReference>
<dbReference type="PROSITE" id="PS00216">
    <property type="entry name" value="SUGAR_TRANSPORT_1"/>
    <property type="match status" value="1"/>
</dbReference>
<dbReference type="GO" id="GO:0042908">
    <property type="term" value="P:xenobiotic transport"/>
    <property type="evidence" value="ECO:0007669"/>
    <property type="project" value="UniProtKB-ARBA"/>
</dbReference>
<protein>
    <recommendedName>
        <fullName evidence="7">Major facilitator superfamily (MFS) profile domain-containing protein</fullName>
    </recommendedName>
</protein>
<sequence>MEIEDSTCPGTTHNVVFPSDDIVYLNLTFETVLPAPLQFDDYDSIPPPDLSKLGSPYDWSPKRKSFITYVSCISTLFASFAASCYSPGAEEMAAEWHISEVACLLGITTFCAGFAVGPMFLAPFSEIIGRKPVFVGTAVLFMVCQLCCSVTRVYAGMLVARFFAGVGGSTFSTMVGGIIADIYLPPDRNTPMALFSAGALFGTGLGPLVCGFIGQYTTWRWIFYMQIIIAAVITLAVLLFFRETRKDVVLCQRAEGLNKWYEELEAAGCSGIKFPQPQGEKQDLGSDIRRIRWKIAADEERASVREMLRVSLTRPFLLLITEPVVFFFSLWAAFSWSVLYINLSVIPLVFQTNYGFSLSQADSVFTATCVGSLVAMTISIVQEKMAIRRRKHWNSVPEHRLYFSCLESTLLPLGLFLFGWTSHFQVHWIVPVIGVAISTIGIFSVYLAVFNYLADTYHSYASSALAAQSFCRNMLGGIFPLVSKQLFNHLSFGPAASLLGGIGAGLTLVPWLLIFLGPQIRARSRHAKQ</sequence>
<gene>
    <name evidence="8" type="ORF">TCE0_042f14562</name>
</gene>
<feature type="domain" description="Major facilitator superfamily (MFS) profile" evidence="7">
    <location>
        <begin position="67"/>
        <end position="521"/>
    </location>
</feature>
<reference evidence="9" key="1">
    <citation type="journal article" date="2015" name="Genome Announc.">
        <title>Draft genome sequence of Talaromyces cellulolyticus strain Y-94, a source of lignocellulosic biomass-degrading enzymes.</title>
        <authorList>
            <person name="Fujii T."/>
            <person name="Koike H."/>
            <person name="Sawayama S."/>
            <person name="Yano S."/>
            <person name="Inoue H."/>
        </authorList>
    </citation>
    <scope>NUCLEOTIDE SEQUENCE [LARGE SCALE GENOMIC DNA]</scope>
    <source>
        <strain evidence="9">Y-94</strain>
    </source>
</reference>
<evidence type="ECO:0000256" key="6">
    <source>
        <dbReference type="SAM" id="Phobius"/>
    </source>
</evidence>
<evidence type="ECO:0000256" key="4">
    <source>
        <dbReference type="ARBA" id="ARBA00022989"/>
    </source>
</evidence>
<feature type="transmembrane region" description="Helical" evidence="6">
    <location>
        <begin position="401"/>
        <end position="422"/>
    </location>
</feature>
<dbReference type="PANTHER" id="PTHR23502">
    <property type="entry name" value="MAJOR FACILITATOR SUPERFAMILY"/>
    <property type="match status" value="1"/>
</dbReference>
<dbReference type="Gene3D" id="1.20.1250.20">
    <property type="entry name" value="MFS general substrate transporter like domains"/>
    <property type="match status" value="1"/>
</dbReference>
<evidence type="ECO:0000256" key="3">
    <source>
        <dbReference type="ARBA" id="ARBA00022692"/>
    </source>
</evidence>
<dbReference type="Proteomes" id="UP000053095">
    <property type="component" value="Unassembled WGS sequence"/>
</dbReference>
<feature type="transmembrane region" description="Helical" evidence="6">
    <location>
        <begin position="98"/>
        <end position="121"/>
    </location>
</feature>
<dbReference type="AlphaFoldDB" id="A0A6V8HHY6"/>
<dbReference type="PANTHER" id="PTHR23502:SF134">
    <property type="entry name" value="MAJOR FACILITATOR SUPERFAMILY (MFS) PROFILE DOMAIN-CONTAINING PROTEIN-RELATED"/>
    <property type="match status" value="1"/>
</dbReference>
<feature type="transmembrane region" description="Helical" evidence="6">
    <location>
        <begin position="363"/>
        <end position="381"/>
    </location>
</feature>
<keyword evidence="3 6" id="KW-0812">Transmembrane</keyword>
<dbReference type="Pfam" id="PF07690">
    <property type="entry name" value="MFS_1"/>
    <property type="match status" value="1"/>
</dbReference>
<proteinExistence type="inferred from homology"/>
<dbReference type="PRINTS" id="PR01036">
    <property type="entry name" value="TCRTETB"/>
</dbReference>
<dbReference type="EMBL" id="DF933838">
    <property type="protein sequence ID" value="GAM41439.1"/>
    <property type="molecule type" value="Genomic_DNA"/>
</dbReference>
<feature type="transmembrane region" description="Helical" evidence="6">
    <location>
        <begin position="428"/>
        <end position="453"/>
    </location>
</feature>
<dbReference type="GO" id="GO:0022857">
    <property type="term" value="F:transmembrane transporter activity"/>
    <property type="evidence" value="ECO:0007669"/>
    <property type="project" value="InterPro"/>
</dbReference>
<dbReference type="InterPro" id="IPR036259">
    <property type="entry name" value="MFS_trans_sf"/>
</dbReference>
<feature type="transmembrane region" description="Helical" evidence="6">
    <location>
        <begin position="221"/>
        <end position="241"/>
    </location>
</feature>
<feature type="transmembrane region" description="Helical" evidence="6">
    <location>
        <begin position="495"/>
        <end position="516"/>
    </location>
</feature>
<name>A0A6V8HHY6_TALPI</name>
<dbReference type="GO" id="GO:0005886">
    <property type="term" value="C:plasma membrane"/>
    <property type="evidence" value="ECO:0007669"/>
    <property type="project" value="UniProtKB-SubCell"/>
</dbReference>
<evidence type="ECO:0000256" key="2">
    <source>
        <dbReference type="ARBA" id="ARBA00008335"/>
    </source>
</evidence>
<dbReference type="GO" id="GO:0140115">
    <property type="term" value="P:export across plasma membrane"/>
    <property type="evidence" value="ECO:0007669"/>
    <property type="project" value="UniProtKB-ARBA"/>
</dbReference>
<feature type="transmembrane region" description="Helical" evidence="6">
    <location>
        <begin position="160"/>
        <end position="180"/>
    </location>
</feature>
<dbReference type="InterPro" id="IPR011701">
    <property type="entry name" value="MFS"/>
</dbReference>